<evidence type="ECO:0000313" key="1">
    <source>
        <dbReference type="EMBL" id="BAN94689.1"/>
    </source>
</evidence>
<dbReference type="GeneID" id="17427165"/>
<dbReference type="GO" id="GO:0000428">
    <property type="term" value="C:DNA-directed RNA polymerase complex"/>
    <property type="evidence" value="ECO:0007669"/>
    <property type="project" value="UniProtKB-KW"/>
</dbReference>
<dbReference type="EMBL" id="AP013071">
    <property type="protein sequence ID" value="BAN94689.1"/>
    <property type="molecule type" value="Genomic_DNA"/>
</dbReference>
<dbReference type="AlphaFoldDB" id="U3TQI4"/>
<dbReference type="Gene3D" id="1.10.1790.20">
    <property type="match status" value="1"/>
</dbReference>
<dbReference type="RefSeq" id="YP_008757409.1">
    <property type="nucleotide sequence ID" value="NC_022667.1"/>
</dbReference>
<accession>U3TQI4</accession>
<organism evidence="1">
    <name type="scientific">Leucocytozoon caulleryi</name>
    <dbReference type="NCBI Taxonomy" id="211597"/>
    <lineage>
        <taxon>Eukaryota</taxon>
        <taxon>Sar</taxon>
        <taxon>Alveolata</taxon>
        <taxon>Apicomplexa</taxon>
        <taxon>Aconoidasida</taxon>
        <taxon>Haemosporida</taxon>
        <taxon>Leucocytozoidae</taxon>
        <taxon>Leucocytozoon</taxon>
    </lineage>
</organism>
<proteinExistence type="predicted"/>
<keyword evidence="1" id="KW-0240">DNA-directed RNA polymerase</keyword>
<name>U3TQI4_LEUCU</name>
<keyword evidence="1" id="KW-0934">Plastid</keyword>
<dbReference type="SUPFAM" id="SSF64484">
    <property type="entry name" value="beta and beta-prime subunits of DNA dependent RNA-polymerase"/>
    <property type="match status" value="1"/>
</dbReference>
<gene>
    <name evidence="1" type="primary">rpoC2B</name>
</gene>
<reference evidence="1" key="1">
    <citation type="submission" date="2013-06" db="EMBL/GenBank/DDBJ databases">
        <title>The apicoplast genome of highly pathogenic bird apicomplex protozoa, Leucocytozoon caulleryi.</title>
        <authorList>
            <person name="Imura T."/>
            <person name="Sato S."/>
            <person name="Sato Y."/>
            <person name="Sakamoto D."/>
            <person name="Isobe T."/>
            <person name="Sasaki K."/>
            <person name="Murata K."/>
            <person name="Holder T."/>
            <person name="Yukawa M."/>
        </authorList>
    </citation>
    <scope>NUCLEOTIDE SEQUENCE</scope>
    <source>
        <strain evidence="1">Niigata</strain>
    </source>
</reference>
<sequence length="444" mass="54697">MNLFYNINNLKNIYIYLYNNYKFIYKYFYNIYLNNIFILLYKNINKIKFINKKNIFIYKKYIYNNKKKLYKEYNKKFLYESFKFNWYKYLITNQNYNLFIIYNNYIKYLYKYNLKTNLYLIKNLFFINNNLIHNYIFYKNNYNLYNNQINLYNIKNYFNLIYNNKIYNKIFNISYNYNNLSNIFLNDITTGLQSINIIFENKNIKNPISLISKNVFVIFYIKYYNYFDYIIYILNVCNKNNIFYHNYKLNFYSYLFEDISSIIYSGYSLNTNFYSINKNLKKYFNYLINSINIYQATKSTYIYIYNILLESILKQYNYQNIYLSSIYFELIIKKMLSCVKIISNDTILFKYNDKIPFYLINIINYSLNIHNYNIYKYEPIILGITKSIMANSGFLTNISFQNTFKVINLNILNNKIDWLVDIKSKIIMTDLLPIGNGWYRYLIN</sequence>
<dbReference type="Gene3D" id="1.10.150.390">
    <property type="match status" value="1"/>
</dbReference>
<protein>
    <submittedName>
        <fullName evidence="1">DNA-directed RNA polymerase subunit C2 partB</fullName>
    </submittedName>
</protein>
<keyword evidence="1" id="KW-0804">Transcription</keyword>
<geneLocation type="apicoplast" evidence="1"/>
<keyword evidence="1" id="KW-0933">Apicoplast</keyword>